<dbReference type="EMBL" id="BKCJ011391094">
    <property type="protein sequence ID" value="GFD29038.1"/>
    <property type="molecule type" value="Genomic_DNA"/>
</dbReference>
<protein>
    <submittedName>
        <fullName evidence="1">Uncharacterized protein</fullName>
    </submittedName>
</protein>
<name>A0A699V5C4_TANCI</name>
<comment type="caution">
    <text evidence="1">The sequence shown here is derived from an EMBL/GenBank/DDBJ whole genome shotgun (WGS) entry which is preliminary data.</text>
</comment>
<dbReference type="AlphaFoldDB" id="A0A699V5C4"/>
<proteinExistence type="predicted"/>
<organism evidence="1">
    <name type="scientific">Tanacetum cinerariifolium</name>
    <name type="common">Dalmatian daisy</name>
    <name type="synonym">Chrysanthemum cinerariifolium</name>
    <dbReference type="NCBI Taxonomy" id="118510"/>
    <lineage>
        <taxon>Eukaryota</taxon>
        <taxon>Viridiplantae</taxon>
        <taxon>Streptophyta</taxon>
        <taxon>Embryophyta</taxon>
        <taxon>Tracheophyta</taxon>
        <taxon>Spermatophyta</taxon>
        <taxon>Magnoliopsida</taxon>
        <taxon>eudicotyledons</taxon>
        <taxon>Gunneridae</taxon>
        <taxon>Pentapetalae</taxon>
        <taxon>asterids</taxon>
        <taxon>campanulids</taxon>
        <taxon>Asterales</taxon>
        <taxon>Asteraceae</taxon>
        <taxon>Asteroideae</taxon>
        <taxon>Anthemideae</taxon>
        <taxon>Anthemidinae</taxon>
        <taxon>Tanacetum</taxon>
    </lineage>
</organism>
<sequence>SRVNTLKSREDSMQLMELMKLCTKLSVRVLALENNKTAQDLEITHLKKKVKRLEKNRKPRNPQLKRKLFKGRYGYAIEVNTAGTSITTTSINLTAAEPVTTVSAPIATTGVSVSIDEPSTPPTIKKTTIIKDEDLIIAQPLMKIKSEKS</sequence>
<evidence type="ECO:0000313" key="1">
    <source>
        <dbReference type="EMBL" id="GFD29038.1"/>
    </source>
</evidence>
<reference evidence="1" key="1">
    <citation type="journal article" date="2019" name="Sci. Rep.">
        <title>Draft genome of Tanacetum cinerariifolium, the natural source of mosquito coil.</title>
        <authorList>
            <person name="Yamashiro T."/>
            <person name="Shiraishi A."/>
            <person name="Satake H."/>
            <person name="Nakayama K."/>
        </authorList>
    </citation>
    <scope>NUCLEOTIDE SEQUENCE</scope>
</reference>
<feature type="non-terminal residue" evidence="1">
    <location>
        <position position="149"/>
    </location>
</feature>
<accession>A0A699V5C4</accession>
<gene>
    <name evidence="1" type="ORF">Tci_901007</name>
</gene>
<feature type="non-terminal residue" evidence="1">
    <location>
        <position position="1"/>
    </location>
</feature>